<feature type="domain" description="Neprosin PEP catalytic" evidence="3">
    <location>
        <begin position="66"/>
        <end position="259"/>
    </location>
</feature>
<evidence type="ECO:0000256" key="2">
    <source>
        <dbReference type="SAM" id="SignalP"/>
    </source>
</evidence>
<feature type="signal peptide" evidence="2">
    <location>
        <begin position="1"/>
        <end position="21"/>
    </location>
</feature>
<organism evidence="4">
    <name type="scientific">Arabidopsis thaliana</name>
    <name type="common">Mouse-ear cress</name>
    <dbReference type="NCBI Taxonomy" id="3702"/>
    <lineage>
        <taxon>Eukaryota</taxon>
        <taxon>Viridiplantae</taxon>
        <taxon>Streptophyta</taxon>
        <taxon>Embryophyta</taxon>
        <taxon>Tracheophyta</taxon>
        <taxon>Spermatophyta</taxon>
        <taxon>Magnoliopsida</taxon>
        <taxon>eudicotyledons</taxon>
        <taxon>Gunneridae</taxon>
        <taxon>Pentapetalae</taxon>
        <taxon>rosids</taxon>
        <taxon>malvids</taxon>
        <taxon>Brassicales</taxon>
        <taxon>Brassicaceae</taxon>
        <taxon>Camelineae</taxon>
        <taxon>Arabidopsis</taxon>
    </lineage>
</organism>
<name>O82620_ARATH</name>
<dbReference type="AlphaFoldDB" id="O82620"/>
<dbReference type="InterPro" id="IPR053168">
    <property type="entry name" value="Glutamic_endopeptidase"/>
</dbReference>
<dbReference type="Pfam" id="PF14365">
    <property type="entry name" value="Neprosin_AP"/>
    <property type="match status" value="1"/>
</dbReference>
<dbReference type="ExpressionAtlas" id="O82620">
    <property type="expression patterns" value="baseline and differential"/>
</dbReference>
<reference evidence="4" key="3">
    <citation type="submission" date="1998-10" db="EMBL/GenBank/DDBJ databases">
        <authorList>
            <person name="Waterston R."/>
        </authorList>
    </citation>
    <scope>NUCLEOTIDE SEQUENCE</scope>
</reference>
<dbReference type="PROSITE" id="PS52045">
    <property type="entry name" value="NEPROSIN_PEP_CD"/>
    <property type="match status" value="1"/>
</dbReference>
<feature type="chain" id="PRO_5005692341" evidence="2">
    <location>
        <begin position="22"/>
        <end position="259"/>
    </location>
</feature>
<dbReference type="PIR" id="T01976">
    <property type="entry name" value="T01976"/>
</dbReference>
<reference key="4">
    <citation type="journal article" date="1999" name="Nature">
        <title>Sequence and analysis of chromosome 4 of the plant Arabidopsis thaliana.</title>
        <authorList>
            <consortium name="EU"/>
            <consortium name="CSHL and WU Arabidopsis Sequencing Project"/>
            <person name="Mayer K."/>
            <person name="Schuller C."/>
            <person name="Wambutt R."/>
            <person name="Murphy G."/>
            <person name="Volckaert G."/>
            <person name="Pohl T."/>
            <person name="Dusterhoft A."/>
            <person name="Stiekema W."/>
            <person name="Entian K.D."/>
            <person name="Terryn N."/>
            <person name="Harris B."/>
            <person name="Ansorge W."/>
            <person name="Brandt P."/>
            <person name="Grivell L."/>
            <person name="Rieger M."/>
            <person name="Weichselgartner M."/>
            <person name="de Simone V."/>
            <person name="Obermaier B."/>
            <person name="Mache R."/>
            <person name="Muller M."/>
            <person name="Kreis M."/>
            <person name="Delseny M."/>
            <person name="Puigdomenech P."/>
            <person name="Watson M."/>
            <person name="Schmidtheini T."/>
            <person name="Reichert B."/>
            <person name="Portatelle D."/>
            <person name="Perez-Alonso M."/>
            <person name="Boutry M."/>
            <person name="Bancroft I."/>
            <person name="Vos P."/>
            <person name="Hoheisel J."/>
            <person name="Zimmermann W."/>
            <person name="Wedler H."/>
            <person name="Ridley P."/>
            <person name="Langham S.A."/>
            <person name="McCullagh B."/>
            <person name="Bilham L."/>
            <person name="Robben J."/>
            <person name="Van der Schueren J."/>
            <person name="Grymonprez B."/>
            <person name="Chuang Y.J."/>
            <person name="Vandenbussche F."/>
            <person name="Braeken M."/>
            <person name="Weltjens I."/>
            <person name="Voet M."/>
            <person name="Bastiaens I."/>
            <person name="Aert R."/>
            <person name="Defoor E."/>
            <person name="Weitzenegger T."/>
            <person name="Bothe G."/>
            <person name="Ramsperger U."/>
            <person name="Hilbert H."/>
            <person name="Braun M."/>
            <person name="Holzer E."/>
            <person name="Brandt A."/>
            <person name="Peters S."/>
            <person name="van Staveren M."/>
            <person name="Dirske W."/>
            <person name="Mooijman P."/>
            <person name="Klein Lankhorst R."/>
            <person name="Rose M."/>
            <person name="Hauf J."/>
            <person name="Kotter P."/>
            <person name="Berneiser S."/>
            <person name="Hempel S."/>
            <person name="Feldpausch M."/>
            <person name="Lamberth S."/>
            <person name="Van den Daele H."/>
            <person name="De Keyser A."/>
            <person name="Buysshaert C."/>
            <person name="Gielen J."/>
            <person name="Villarroel R."/>
            <person name="De Clercq R."/>
            <person name="Van Montagu M."/>
            <person name="Rogers J."/>
            <person name="Cronin A."/>
            <person name="Quail M."/>
            <person name="Bray-Allen S."/>
            <person name="Clark L."/>
            <person name="Doggett J."/>
            <person name="Hall S."/>
            <person name="Kay M."/>
            <person name="Lennard N."/>
            <person name="McLay K."/>
            <person name="Mayes R."/>
            <person name="Pettett A."/>
            <person name="Rajandream M.A."/>
            <person name="Lyne M."/>
            <person name="Benes V."/>
            <person name="Rechmann S."/>
            <person name="Borkova D."/>
            <person name="Blocker H."/>
            <person name="Scharfe M."/>
            <person name="Grimm M."/>
            <person name="Lohnert T.H."/>
            <person name="Dose S."/>
            <person name="de Haan M."/>
            <person name="Maarse A."/>
            <person name="Schafer M."/>
            <person name="Muller-Auer S."/>
            <person name="Gabel C."/>
            <person name="Fuchs M."/>
            <person name="Fartmann B."/>
            <person name="Granderath K."/>
            <person name="Dauner D."/>
            <person name="Herzl A."/>
            <person name="Neumann S."/>
            <person name="Argiriou A."/>
            <person name="Vitale D."/>
            <person name="Liguori R."/>
            <person name="Piravandi E."/>
            <person name="Massenet O."/>
            <person name="Quigley F."/>
            <person name="Clabauld G."/>
            <person name="Mundlein A."/>
            <person name="Felber R."/>
            <person name="Schnabl S."/>
            <person name="Hiller R."/>
            <person name="Schmidt W."/>
            <person name="Lecharny A."/>
            <person name="Aubourg S."/>
            <person name="Chefdor F."/>
            <person name="Cooke R."/>
            <person name="Berger C."/>
            <person name="Montfort A."/>
            <person name="Casacuberta E."/>
            <person name="Gibbons T."/>
            <person name="Weber N."/>
            <person name="Vandenbol M."/>
            <person name="Bargues M."/>
            <person name="Terol J."/>
            <person name="Torres A."/>
            <person name="Perez-Perez A."/>
            <person name="Purnelle B."/>
            <person name="Bent E."/>
            <person name="Johnson S."/>
            <person name="Tacon D."/>
            <person name="Jesse T."/>
            <person name="Heijnen L."/>
            <person name="Schwarz S."/>
            <person name="Scholler P."/>
            <person name="Heber S."/>
            <person name="Francs P."/>
            <person name="Bielke C."/>
            <person name="Frishman D."/>
            <person name="Haase D."/>
            <person name="Lemcke K."/>
            <person name="Mewes H.W."/>
            <person name="Stocker S."/>
            <person name="Zaccaria P."/>
            <person name="Bevan M."/>
            <person name="Wilson R.K."/>
            <person name="de la Bastide M."/>
            <person name="Habermann K."/>
            <person name="Parnell L."/>
            <person name="Dedhia N."/>
            <person name="Gnoj L."/>
            <person name="Schutz K."/>
            <person name="Huang E."/>
            <person name="Spiegel L."/>
            <person name="Sehkon M."/>
            <person name="Murray J."/>
            <person name="Sheet P."/>
            <person name="Cordes M."/>
            <person name="Abu-Threideh J."/>
            <person name="Stoneking T."/>
            <person name="Kalicki J."/>
            <person name="Graves T."/>
            <person name="Harmon G."/>
            <person name="Edwards J."/>
            <person name="Latreille P."/>
            <person name="Courtney L."/>
            <person name="Cloud J."/>
            <person name="Abbott A."/>
            <person name="Scott K."/>
            <person name="Johnson D."/>
            <person name="Minx P."/>
            <person name="Bentley D."/>
            <person name="Fulton B."/>
            <person name="Miller N."/>
            <person name="Greco T."/>
            <person name="Kemp K."/>
            <person name="Kramer J."/>
            <person name="Fulton L."/>
            <person name="Mardis E."/>
            <person name="Dante M."/>
            <person name="Pepin K."/>
            <person name="Hillier L."/>
            <person name="Nelson J."/>
            <person name="Spieth J."/>
            <person name="Ryan E."/>
            <person name="Andrews S."/>
            <person name="Geisel C."/>
            <person name="Layman D."/>
            <person name="Du H."/>
            <person name="Ali J."/>
            <person name="Berghoff A."/>
            <person name="Jones K."/>
            <person name="Drone K."/>
            <person name="Cotton M."/>
            <person name="Joshu C."/>
            <person name="Antonoiu B."/>
            <person name="Zidanic M."/>
            <person name="Strong C."/>
            <person name="Sun H."/>
            <person name="Lamar B."/>
            <person name="Yordan C."/>
            <person name="Ma P."/>
            <person name="Zhong J."/>
            <person name="Preston R."/>
            <person name="Vil D."/>
            <person name="Shekher M."/>
            <person name="Matero A."/>
            <person name="Shah R."/>
            <person name="Swaby I.K."/>
            <person name="O'Shaughnessy A."/>
            <person name="Rodriguez M."/>
            <person name="Hoffmann J."/>
            <person name="Till S."/>
            <person name="Granat S."/>
            <person name="Shohdy N."/>
            <person name="Hasegawa A."/>
            <person name="Hameed A."/>
            <person name="Lodhi M."/>
            <person name="Johnson A."/>
            <person name="Chen E."/>
            <person name="Marra M."/>
            <person name="Martienssen R."/>
            <person name="McCombie W.R."/>
        </authorList>
    </citation>
    <scope>NUCLEOTIDE SEQUENCE [LARGE SCALE GENOMIC DNA]</scope>
    <source>
        <strain>cv. Columbia</strain>
    </source>
</reference>
<reference evidence="4" key="2">
    <citation type="submission" date="1998-10" db="EMBL/GenBank/DDBJ databases">
        <title>The sequence of A. thaliana T9A4.</title>
        <authorList>
            <person name="Zidanic M."/>
            <person name="McQuerry Y."/>
            <person name="Smith A."/>
        </authorList>
    </citation>
    <scope>NUCLEOTIDE SEQUENCE</scope>
</reference>
<evidence type="ECO:0000313" key="4">
    <source>
        <dbReference type="EMBL" id="AAC62810.1"/>
    </source>
</evidence>
<sequence>MCMILFCYILCCSLLMSHCHGVVEAAKALKSNEDLEIEQKLELINKHTCTNGERYGCVDFYKQPGLDHSLMKNHTFHHKTHINKTFGHFWKNGVGRPIGTVPILLVSKEALLKMKSFDGDNSNPQSSWSKTYKPTSSNGGHHFAVVRTTKGKPRRYNGVAMNINSFNPPVGPMEFSAGRMHFQIGNEFVQVGWTDKIYGHWWLLMGNSSSSTWKEIGFWPTHRFKESFGTGVEWGGEVYSPASTSPPMGNSHFPKGAPK</sequence>
<dbReference type="EMBL" id="AF096373">
    <property type="protein sequence ID" value="AAC62810.1"/>
    <property type="molecule type" value="Genomic_DNA"/>
</dbReference>
<evidence type="ECO:0000256" key="1">
    <source>
        <dbReference type="SAM" id="MobiDB-lite"/>
    </source>
</evidence>
<dbReference type="Pfam" id="PF03080">
    <property type="entry name" value="Neprosin"/>
    <property type="match status" value="1"/>
</dbReference>
<proteinExistence type="predicted"/>
<accession>O82620</accession>
<dbReference type="InterPro" id="IPR025521">
    <property type="entry name" value="Neprosin_propep"/>
</dbReference>
<dbReference type="PANTHER" id="PTHR31589">
    <property type="entry name" value="PROTEIN, PUTATIVE (DUF239)-RELATED-RELATED"/>
    <property type="match status" value="1"/>
</dbReference>
<feature type="region of interest" description="Disordered" evidence="1">
    <location>
        <begin position="240"/>
        <end position="259"/>
    </location>
</feature>
<protein>
    <submittedName>
        <fullName evidence="4">T9A4.10 protein</fullName>
    </submittedName>
</protein>
<keyword evidence="2" id="KW-0732">Signal</keyword>
<reference evidence="4" key="1">
    <citation type="submission" date="1998-10" db="EMBL/GenBank/DDBJ databases">
        <title>The A. thaliana Genome Sequencing Project.</title>
        <authorList>
            <person name="WashU"/>
        </authorList>
    </citation>
    <scope>NUCLEOTIDE SEQUENCE</scope>
</reference>
<gene>
    <name evidence="4" type="primary">T9A4.10</name>
</gene>
<dbReference type="PANTHER" id="PTHR31589:SF223">
    <property type="entry name" value="PROTEIN, PUTATIVE (DUF239)-RELATED"/>
    <property type="match status" value="1"/>
</dbReference>
<dbReference type="InterPro" id="IPR004314">
    <property type="entry name" value="Neprosin"/>
</dbReference>
<evidence type="ECO:0000259" key="3">
    <source>
        <dbReference type="PROSITE" id="PS52045"/>
    </source>
</evidence>